<evidence type="ECO:0000313" key="2">
    <source>
        <dbReference type="Proteomes" id="UP001280121"/>
    </source>
</evidence>
<gene>
    <name evidence="1" type="ORF">Ddye_014065</name>
</gene>
<dbReference type="EMBL" id="JANJYI010000004">
    <property type="protein sequence ID" value="KAK2654209.1"/>
    <property type="molecule type" value="Genomic_DNA"/>
</dbReference>
<sequence length="145" mass="15771">MRRDSGVNRIRKELEVDGSTIFKSGGMGEGGKTWGSLGRGMVEVEPNHKEAQESDYSSLKKDILLSIEISGSDQGIGDGSIVKFSEVLVDEHLGYASKNMECNSVNAEQLPKTFIEGKSGDSKILSMEGLKESDGSLTEVVRIWE</sequence>
<organism evidence="1 2">
    <name type="scientific">Dipteronia dyeriana</name>
    <dbReference type="NCBI Taxonomy" id="168575"/>
    <lineage>
        <taxon>Eukaryota</taxon>
        <taxon>Viridiplantae</taxon>
        <taxon>Streptophyta</taxon>
        <taxon>Embryophyta</taxon>
        <taxon>Tracheophyta</taxon>
        <taxon>Spermatophyta</taxon>
        <taxon>Magnoliopsida</taxon>
        <taxon>eudicotyledons</taxon>
        <taxon>Gunneridae</taxon>
        <taxon>Pentapetalae</taxon>
        <taxon>rosids</taxon>
        <taxon>malvids</taxon>
        <taxon>Sapindales</taxon>
        <taxon>Sapindaceae</taxon>
        <taxon>Hippocastanoideae</taxon>
        <taxon>Acereae</taxon>
        <taxon>Dipteronia</taxon>
    </lineage>
</organism>
<protein>
    <submittedName>
        <fullName evidence="1">Uncharacterized protein</fullName>
    </submittedName>
</protein>
<accession>A0AAD9X7I6</accession>
<dbReference type="AlphaFoldDB" id="A0AAD9X7I6"/>
<comment type="caution">
    <text evidence="1">The sequence shown here is derived from an EMBL/GenBank/DDBJ whole genome shotgun (WGS) entry which is preliminary data.</text>
</comment>
<name>A0AAD9X7I6_9ROSI</name>
<keyword evidence="2" id="KW-1185">Reference proteome</keyword>
<evidence type="ECO:0000313" key="1">
    <source>
        <dbReference type="EMBL" id="KAK2654209.1"/>
    </source>
</evidence>
<reference evidence="1" key="1">
    <citation type="journal article" date="2023" name="Plant J.">
        <title>Genome sequences and population genomics provide insights into the demographic history, inbreeding, and mutation load of two 'living fossil' tree species of Dipteronia.</title>
        <authorList>
            <person name="Feng Y."/>
            <person name="Comes H.P."/>
            <person name="Chen J."/>
            <person name="Zhu S."/>
            <person name="Lu R."/>
            <person name="Zhang X."/>
            <person name="Li P."/>
            <person name="Qiu J."/>
            <person name="Olsen K.M."/>
            <person name="Qiu Y."/>
        </authorList>
    </citation>
    <scope>NUCLEOTIDE SEQUENCE</scope>
    <source>
        <strain evidence="1">KIB01</strain>
    </source>
</reference>
<dbReference type="Proteomes" id="UP001280121">
    <property type="component" value="Unassembled WGS sequence"/>
</dbReference>
<proteinExistence type="predicted"/>